<comment type="caution">
    <text evidence="3">The sequence shown here is derived from an EMBL/GenBank/DDBJ whole genome shotgun (WGS) entry which is preliminary data.</text>
</comment>
<evidence type="ECO:0000313" key="3">
    <source>
        <dbReference type="EMBL" id="CAG7720516.1"/>
    </source>
</evidence>
<dbReference type="CDD" id="cd23432">
    <property type="entry name" value="beta-trefoil_Ricin_EndoBetaGal-like"/>
    <property type="match status" value="1"/>
</dbReference>
<dbReference type="Proteomes" id="UP000708208">
    <property type="component" value="Unassembled WGS sequence"/>
</dbReference>
<evidence type="ECO:0000313" key="4">
    <source>
        <dbReference type="Proteomes" id="UP000708208"/>
    </source>
</evidence>
<dbReference type="AlphaFoldDB" id="A0A8J2JHX2"/>
<dbReference type="EMBL" id="CAJVCH010071328">
    <property type="protein sequence ID" value="CAG7720516.1"/>
    <property type="molecule type" value="Genomic_DNA"/>
</dbReference>
<keyword evidence="2" id="KW-0732">Signal</keyword>
<evidence type="ECO:0000256" key="2">
    <source>
        <dbReference type="SAM" id="SignalP"/>
    </source>
</evidence>
<keyword evidence="4" id="KW-1185">Reference proteome</keyword>
<feature type="signal peptide" evidence="2">
    <location>
        <begin position="1"/>
        <end position="18"/>
    </location>
</feature>
<feature type="chain" id="PRO_5035221273" evidence="2">
    <location>
        <begin position="19"/>
        <end position="523"/>
    </location>
</feature>
<name>A0A8J2JHX2_9HEXA</name>
<gene>
    <name evidence="3" type="ORF">AFUS01_LOCUS9789</name>
</gene>
<feature type="region of interest" description="Disordered" evidence="1">
    <location>
        <begin position="90"/>
        <end position="132"/>
    </location>
</feature>
<evidence type="ECO:0000256" key="1">
    <source>
        <dbReference type="SAM" id="MobiDB-lite"/>
    </source>
</evidence>
<proteinExistence type="predicted"/>
<reference evidence="3" key="1">
    <citation type="submission" date="2021-06" db="EMBL/GenBank/DDBJ databases">
        <authorList>
            <person name="Hodson N. C."/>
            <person name="Mongue J. A."/>
            <person name="Jaron S. K."/>
        </authorList>
    </citation>
    <scope>NUCLEOTIDE SEQUENCE</scope>
</reference>
<organism evidence="3 4">
    <name type="scientific">Allacma fusca</name>
    <dbReference type="NCBI Taxonomy" id="39272"/>
    <lineage>
        <taxon>Eukaryota</taxon>
        <taxon>Metazoa</taxon>
        <taxon>Ecdysozoa</taxon>
        <taxon>Arthropoda</taxon>
        <taxon>Hexapoda</taxon>
        <taxon>Collembola</taxon>
        <taxon>Symphypleona</taxon>
        <taxon>Sminthuridae</taxon>
        <taxon>Allacma</taxon>
    </lineage>
</organism>
<accession>A0A8J2JHX2</accession>
<sequence length="523" mass="60081">MLVSYFIAVMVFIPEIQSLDFRDDVDTAKDKFHIHFQQALEYIHAIELSSPVDLTKFQQRQRLETDSDEEAPRKPPILKPLIIKSHPVLTSSPISSHPSITNNNLDKSPSSTPTIKPPPLDGTSPRIKGSSYDNNLKSQLEELFSKVTSFPHPTFHPATIIPSTEGFLNSFQHIKDAYFEVLEKLRDFRNNVTKRFEIMDVKIEEDTNALKKSIQEISLLNPSPVEGANGNKVEAMMIKMQEMERRYNISRLVDHCVYYILANNFEDAVLLWSQLEGITAPNVLETSENLRDIVKLAYARNSSNNSPIYPFLRRLQGVEKMPLYNVLINGMKLREDFDGTEIFYIAQFLKERNAVRSPIYSKIPRPVQYAVSGRNVNIVYFDPRFGRNYLHVRDDQDRKNRLNFYIQASQSYSDARAAVWNMVFEPSSDTFRIRNALYGDYMHVNEEGFLETLPANALGARSGSEFYFILQKETVIIHSKGYKNEPLVVIRGGGKYPFYFSLARENPQTPIATFLVEPDTLLR</sequence>
<protein>
    <submittedName>
        <fullName evidence="3">Uncharacterized protein</fullName>
    </submittedName>
</protein>
<feature type="compositionally biased region" description="Low complexity" evidence="1">
    <location>
        <begin position="90"/>
        <end position="114"/>
    </location>
</feature>